<name>A0A7C1II02_9CREN</name>
<reference evidence="3" key="1">
    <citation type="journal article" date="2020" name="mSystems">
        <title>Genome- and Community-Level Interaction Insights into Carbon Utilization and Element Cycling Functions of Hydrothermarchaeota in Hydrothermal Sediment.</title>
        <authorList>
            <person name="Zhou Z."/>
            <person name="Liu Y."/>
            <person name="Xu W."/>
            <person name="Pan J."/>
            <person name="Luo Z.H."/>
            <person name="Li M."/>
        </authorList>
    </citation>
    <scope>NUCLEOTIDE SEQUENCE [LARGE SCALE GENOMIC DNA]</scope>
    <source>
        <strain evidence="3">SpSt-123</strain>
    </source>
</reference>
<dbReference type="InterPro" id="IPR043519">
    <property type="entry name" value="NT_sf"/>
</dbReference>
<feature type="domain" description="Polymerase nucleotidyl transferase" evidence="2">
    <location>
        <begin position="22"/>
        <end position="90"/>
    </location>
</feature>
<dbReference type="EMBL" id="DSDY01000119">
    <property type="protein sequence ID" value="HDS10713.1"/>
    <property type="molecule type" value="Genomic_DNA"/>
</dbReference>
<dbReference type="InterPro" id="IPR002934">
    <property type="entry name" value="Polymerase_NTP_transf_dom"/>
</dbReference>
<organism evidence="3">
    <name type="scientific">Fervidicoccus fontis</name>
    <dbReference type="NCBI Taxonomy" id="683846"/>
    <lineage>
        <taxon>Archaea</taxon>
        <taxon>Thermoproteota</taxon>
        <taxon>Thermoprotei</taxon>
        <taxon>Fervidicoccales</taxon>
        <taxon>Fervidicoccaceae</taxon>
        <taxon>Fervidicoccus</taxon>
    </lineage>
</organism>
<gene>
    <name evidence="3" type="ORF">ENO04_03745</name>
</gene>
<sequence>MRGTSEPPKGSPRPSGRGGGQNGRLYIFGSYLKGGYIAASDVDVLLEVPDNVDRLQVLHEARRLVKNRRIELHVLNHSDAEEFKKIIKEYKEIR</sequence>
<accession>A0A7C1II02</accession>
<dbReference type="CDD" id="cd05403">
    <property type="entry name" value="NT_KNTase_like"/>
    <property type="match status" value="1"/>
</dbReference>
<proteinExistence type="predicted"/>
<evidence type="ECO:0000259" key="2">
    <source>
        <dbReference type="Pfam" id="PF01909"/>
    </source>
</evidence>
<comment type="caution">
    <text evidence="3">The sequence shown here is derived from an EMBL/GenBank/DDBJ whole genome shotgun (WGS) entry which is preliminary data.</text>
</comment>
<feature type="region of interest" description="Disordered" evidence="1">
    <location>
        <begin position="1"/>
        <end position="22"/>
    </location>
</feature>
<dbReference type="Pfam" id="PF01909">
    <property type="entry name" value="NTP_transf_2"/>
    <property type="match status" value="1"/>
</dbReference>
<dbReference type="SUPFAM" id="SSF81301">
    <property type="entry name" value="Nucleotidyltransferase"/>
    <property type="match status" value="1"/>
</dbReference>
<evidence type="ECO:0000313" key="3">
    <source>
        <dbReference type="EMBL" id="HDS10713.1"/>
    </source>
</evidence>
<dbReference type="Gene3D" id="3.30.460.10">
    <property type="entry name" value="Beta Polymerase, domain 2"/>
    <property type="match status" value="1"/>
</dbReference>
<keyword evidence="3" id="KW-0808">Transferase</keyword>
<dbReference type="AlphaFoldDB" id="A0A7C1II02"/>
<dbReference type="GO" id="GO:0016779">
    <property type="term" value="F:nucleotidyltransferase activity"/>
    <property type="evidence" value="ECO:0007669"/>
    <property type="project" value="InterPro"/>
</dbReference>
<evidence type="ECO:0000256" key="1">
    <source>
        <dbReference type="SAM" id="MobiDB-lite"/>
    </source>
</evidence>
<protein>
    <submittedName>
        <fullName evidence="3">Nucleotidyltransferase domain-containing protein</fullName>
    </submittedName>
</protein>